<feature type="region of interest" description="Disordered" evidence="2">
    <location>
        <begin position="1"/>
        <end position="38"/>
    </location>
</feature>
<sequence length="398" mass="45339">MAQNSPGYTSSEVSVHDSPRPGPGPRPTPISLRNRPAMPRNAVMSREHPPLYAGDFNNNLSSDKYWWEKLSPDKPEEKRVLLAMYYGEERQPRCNVCELQNRACMWFLGEEDQANKSCVKCRRVHATCKTVGSTDVSIDESDDRIGKQSELPRKRKAIDLGEAAKRQIPDKRTRSSLRTDENKKSTCEDVEVISVKTLLPSNRHIRIRESAVMNSSVTPSRLGSELIDSDFSLDEKSRFGTRKDRPLVVDLDDPRDSSCTLGRDIRCSQEASDSQVQSHVQQSPSQDALPGLDQIKNGLYALIDQRHKTELESLKAQIVALRVDCTNKAPDAHDVDYGQQLKRMHIDLETERASRRRLEAENLRLKNRMARIEEGQETSMDDLQDQIRQLREDMNSRL</sequence>
<dbReference type="OrthoDB" id="3849747at2759"/>
<dbReference type="Proteomes" id="UP000030641">
    <property type="component" value="Unassembled WGS sequence"/>
</dbReference>
<dbReference type="AlphaFoldDB" id="A0A074ZQ17"/>
<organism evidence="3 4">
    <name type="scientific">Aureobasidium subglaciale (strain EXF-2481)</name>
    <name type="common">Aureobasidium pullulans var. subglaciale</name>
    <dbReference type="NCBI Taxonomy" id="1043005"/>
    <lineage>
        <taxon>Eukaryota</taxon>
        <taxon>Fungi</taxon>
        <taxon>Dikarya</taxon>
        <taxon>Ascomycota</taxon>
        <taxon>Pezizomycotina</taxon>
        <taxon>Dothideomycetes</taxon>
        <taxon>Dothideomycetidae</taxon>
        <taxon>Dothideales</taxon>
        <taxon>Saccotheciaceae</taxon>
        <taxon>Aureobasidium</taxon>
    </lineage>
</organism>
<dbReference type="InParanoid" id="A0A074ZQ17"/>
<reference evidence="3 4" key="1">
    <citation type="journal article" date="2014" name="BMC Genomics">
        <title>Genome sequencing of four Aureobasidium pullulans varieties: biotechnological potential, stress tolerance, and description of new species.</title>
        <authorList>
            <person name="Gostin Ar C."/>
            <person name="Ohm R.A."/>
            <person name="Kogej T."/>
            <person name="Sonjak S."/>
            <person name="Turk M."/>
            <person name="Zajc J."/>
            <person name="Zalar P."/>
            <person name="Grube M."/>
            <person name="Sun H."/>
            <person name="Han J."/>
            <person name="Sharma A."/>
            <person name="Chiniquy J."/>
            <person name="Ngan C.Y."/>
            <person name="Lipzen A."/>
            <person name="Barry K."/>
            <person name="Grigoriev I.V."/>
            <person name="Gunde-Cimerman N."/>
        </authorList>
    </citation>
    <scope>NUCLEOTIDE SEQUENCE [LARGE SCALE GENOMIC DNA]</scope>
    <source>
        <strain evidence="3 4">EXF-2481</strain>
    </source>
</reference>
<evidence type="ECO:0000313" key="4">
    <source>
        <dbReference type="Proteomes" id="UP000030641"/>
    </source>
</evidence>
<keyword evidence="4" id="KW-1185">Reference proteome</keyword>
<feature type="region of interest" description="Disordered" evidence="2">
    <location>
        <begin position="270"/>
        <end position="291"/>
    </location>
</feature>
<evidence type="ECO:0000256" key="1">
    <source>
        <dbReference type="SAM" id="Coils"/>
    </source>
</evidence>
<feature type="compositionally biased region" description="Low complexity" evidence="2">
    <location>
        <begin position="272"/>
        <end position="287"/>
    </location>
</feature>
<feature type="compositionally biased region" description="Polar residues" evidence="2">
    <location>
        <begin position="1"/>
        <end position="13"/>
    </location>
</feature>
<proteinExistence type="predicted"/>
<dbReference type="HOGENOM" id="CLU_692573_0_0_1"/>
<dbReference type="RefSeq" id="XP_013348900.1">
    <property type="nucleotide sequence ID" value="XM_013493446.1"/>
</dbReference>
<accession>A0A074ZQ17</accession>
<feature type="coiled-coil region" evidence="1">
    <location>
        <begin position="341"/>
        <end position="393"/>
    </location>
</feature>
<dbReference type="GeneID" id="25371818"/>
<protein>
    <submittedName>
        <fullName evidence="3">Uncharacterized protein</fullName>
    </submittedName>
</protein>
<dbReference type="EMBL" id="KL584749">
    <property type="protein sequence ID" value="KER00402.1"/>
    <property type="molecule type" value="Genomic_DNA"/>
</dbReference>
<keyword evidence="1" id="KW-0175">Coiled coil</keyword>
<evidence type="ECO:0000313" key="3">
    <source>
        <dbReference type="EMBL" id="KER00402.1"/>
    </source>
</evidence>
<evidence type="ECO:0000256" key="2">
    <source>
        <dbReference type="SAM" id="MobiDB-lite"/>
    </source>
</evidence>
<gene>
    <name evidence="3" type="ORF">AUEXF2481DRAFT_84481</name>
</gene>
<name>A0A074ZQ17_AURSE</name>
<feature type="region of interest" description="Disordered" evidence="2">
    <location>
        <begin position="159"/>
        <end position="182"/>
    </location>
</feature>